<evidence type="ECO:0000256" key="1">
    <source>
        <dbReference type="ARBA" id="ARBA00023015"/>
    </source>
</evidence>
<organism evidence="5 6">
    <name type="scientific">Microbacterium resistens</name>
    <dbReference type="NCBI Taxonomy" id="156977"/>
    <lineage>
        <taxon>Bacteria</taxon>
        <taxon>Bacillati</taxon>
        <taxon>Actinomycetota</taxon>
        <taxon>Actinomycetes</taxon>
        <taxon>Micrococcales</taxon>
        <taxon>Microbacteriaceae</taxon>
        <taxon>Microbacterium</taxon>
    </lineage>
</organism>
<dbReference type="Gene3D" id="3.30.450.40">
    <property type="match status" value="1"/>
</dbReference>
<accession>A0ABU1SH30</accession>
<keyword evidence="1" id="KW-0805">Transcription regulation</keyword>
<feature type="domain" description="HTH luxR-type" evidence="4">
    <location>
        <begin position="219"/>
        <end position="284"/>
    </location>
</feature>
<dbReference type="Proteomes" id="UP001259347">
    <property type="component" value="Unassembled WGS sequence"/>
</dbReference>
<dbReference type="PANTHER" id="PTHR44688:SF16">
    <property type="entry name" value="DNA-BINDING TRANSCRIPTIONAL ACTIVATOR DEVR_DOSR"/>
    <property type="match status" value="1"/>
</dbReference>
<keyword evidence="3" id="KW-0804">Transcription</keyword>
<dbReference type="PROSITE" id="PS50043">
    <property type="entry name" value="HTH_LUXR_2"/>
    <property type="match status" value="1"/>
</dbReference>
<dbReference type="SUPFAM" id="SSF55781">
    <property type="entry name" value="GAF domain-like"/>
    <property type="match status" value="1"/>
</dbReference>
<evidence type="ECO:0000313" key="6">
    <source>
        <dbReference type="Proteomes" id="UP001259347"/>
    </source>
</evidence>
<dbReference type="InterPro" id="IPR003018">
    <property type="entry name" value="GAF"/>
</dbReference>
<name>A0ABU1SH30_9MICO</name>
<evidence type="ECO:0000259" key="4">
    <source>
        <dbReference type="PROSITE" id="PS50043"/>
    </source>
</evidence>
<dbReference type="EMBL" id="JAVDUM010000019">
    <property type="protein sequence ID" value="MDR6868903.1"/>
    <property type="molecule type" value="Genomic_DNA"/>
</dbReference>
<dbReference type="PANTHER" id="PTHR44688">
    <property type="entry name" value="DNA-BINDING TRANSCRIPTIONAL ACTIVATOR DEVR_DOSR"/>
    <property type="match status" value="1"/>
</dbReference>
<evidence type="ECO:0000256" key="2">
    <source>
        <dbReference type="ARBA" id="ARBA00023125"/>
    </source>
</evidence>
<dbReference type="InterPro" id="IPR036388">
    <property type="entry name" value="WH-like_DNA-bd_sf"/>
</dbReference>
<dbReference type="Gene3D" id="1.10.10.10">
    <property type="entry name" value="Winged helix-like DNA-binding domain superfamily/Winged helix DNA-binding domain"/>
    <property type="match status" value="1"/>
</dbReference>
<dbReference type="Pfam" id="PF00196">
    <property type="entry name" value="GerE"/>
    <property type="match status" value="1"/>
</dbReference>
<dbReference type="SUPFAM" id="SSF46894">
    <property type="entry name" value="C-terminal effector domain of the bipartite response regulators"/>
    <property type="match status" value="1"/>
</dbReference>
<dbReference type="PRINTS" id="PR00038">
    <property type="entry name" value="HTHLUXR"/>
</dbReference>
<protein>
    <submittedName>
        <fullName evidence="5">DNA-binding CsgD family transcriptional regulator</fullName>
    </submittedName>
</protein>
<evidence type="ECO:0000256" key="3">
    <source>
        <dbReference type="ARBA" id="ARBA00023163"/>
    </source>
</evidence>
<dbReference type="InterPro" id="IPR016032">
    <property type="entry name" value="Sig_transdc_resp-reg_C-effctor"/>
</dbReference>
<reference evidence="5 6" key="1">
    <citation type="submission" date="2023-07" db="EMBL/GenBank/DDBJ databases">
        <title>Sorghum-associated microbial communities from plants grown in Nebraska, USA.</title>
        <authorList>
            <person name="Schachtman D."/>
        </authorList>
    </citation>
    <scope>NUCLEOTIDE SEQUENCE [LARGE SCALE GENOMIC DNA]</scope>
    <source>
        <strain evidence="5 6">2980</strain>
    </source>
</reference>
<sequence>MSATEITESESDLFAHAVRELARRTRFPVAFGGLFEDGVVNVSTIIGSRTRSLEGLRVQPLRGLGGRAMTELRPRMTHDYRASQVITHDYDGFVLGEGLRTLLAVPVIVGGRSRGILYAGAWEETPVGGITTAPAVQVAETLASELRIREEVGRRLRGTAPAGPPSSLGAIEREELRESFAELRSIAAAVTDTTIRERIDGVQHRLLALAGEGPQPATGPVPTIRLSPRETDVLACAALGSTNAEIAAALGLREATVKAYLGTAMAKLDASTRHAAVARARRAGLLP</sequence>
<dbReference type="Pfam" id="PF13185">
    <property type="entry name" value="GAF_2"/>
    <property type="match status" value="1"/>
</dbReference>
<keyword evidence="6" id="KW-1185">Reference proteome</keyword>
<dbReference type="RefSeq" id="WP_310023160.1">
    <property type="nucleotide sequence ID" value="NZ_JAVDUM010000019.1"/>
</dbReference>
<keyword evidence="2 5" id="KW-0238">DNA-binding</keyword>
<evidence type="ECO:0000313" key="5">
    <source>
        <dbReference type="EMBL" id="MDR6868903.1"/>
    </source>
</evidence>
<proteinExistence type="predicted"/>
<dbReference type="CDD" id="cd06170">
    <property type="entry name" value="LuxR_C_like"/>
    <property type="match status" value="1"/>
</dbReference>
<dbReference type="SMART" id="SM00421">
    <property type="entry name" value="HTH_LUXR"/>
    <property type="match status" value="1"/>
</dbReference>
<gene>
    <name evidence="5" type="ORF">J2Y69_003529</name>
</gene>
<comment type="caution">
    <text evidence="5">The sequence shown here is derived from an EMBL/GenBank/DDBJ whole genome shotgun (WGS) entry which is preliminary data.</text>
</comment>
<dbReference type="GO" id="GO:0003677">
    <property type="term" value="F:DNA binding"/>
    <property type="evidence" value="ECO:0007669"/>
    <property type="project" value="UniProtKB-KW"/>
</dbReference>
<dbReference type="InterPro" id="IPR000792">
    <property type="entry name" value="Tscrpt_reg_LuxR_C"/>
</dbReference>
<dbReference type="InterPro" id="IPR029016">
    <property type="entry name" value="GAF-like_dom_sf"/>
</dbReference>